<protein>
    <submittedName>
        <fullName evidence="1">Uncharacterized protein</fullName>
    </submittedName>
</protein>
<proteinExistence type="predicted"/>
<gene>
    <name evidence="1" type="ORF">BH720_030890</name>
</gene>
<evidence type="ECO:0000313" key="2">
    <source>
        <dbReference type="Proteomes" id="UP000095472"/>
    </source>
</evidence>
<name>A0ACD5GS58_9CYAN</name>
<dbReference type="EMBL" id="CP182909">
    <property type="protein sequence ID" value="XPM63618.1"/>
    <property type="molecule type" value="Genomic_DNA"/>
</dbReference>
<dbReference type="Proteomes" id="UP000095472">
    <property type="component" value="Chromosome"/>
</dbReference>
<organism evidence="1 2">
    <name type="scientific">Desertifilum tharense IPPAS B-1220</name>
    <dbReference type="NCBI Taxonomy" id="1781255"/>
    <lineage>
        <taxon>Bacteria</taxon>
        <taxon>Bacillati</taxon>
        <taxon>Cyanobacteriota</taxon>
        <taxon>Cyanophyceae</taxon>
        <taxon>Desertifilales</taxon>
        <taxon>Desertifilaceae</taxon>
        <taxon>Desertifilum</taxon>
    </lineage>
</organism>
<sequence>MLRWWQSIACKISSPLSAIADVLGAATVAEAYHIQALIREGNSDRLDLKLVNSGTIDRYQFLWGEKTLRYLGITIATQLSRRMPCQNYRQGA</sequence>
<reference evidence="1 2" key="1">
    <citation type="journal article" date="2016" name="Genome Announc.">
        <title>Draft Genome Sequence of the Thermotolerant Cyanobacterium Desertifilum sp. IPPAS B-1220.</title>
        <authorList>
            <person name="Mironov K.S."/>
            <person name="Sinetova M.A."/>
            <person name="Bolatkhan K."/>
            <person name="Zayadan B.K."/>
            <person name="Ustinova V.V."/>
            <person name="Kupriyanova E.V."/>
            <person name="Skrypnik A.N."/>
            <person name="Gogoleva N.E."/>
            <person name="Gogolev Y.V."/>
            <person name="Los D.A."/>
        </authorList>
    </citation>
    <scope>NUCLEOTIDE SEQUENCE [LARGE SCALE GENOMIC DNA]</scope>
    <source>
        <strain evidence="1 2">IPPAS B-1220</strain>
    </source>
</reference>
<evidence type="ECO:0000313" key="1">
    <source>
        <dbReference type="EMBL" id="XPM63618.1"/>
    </source>
</evidence>
<keyword evidence="2" id="KW-1185">Reference proteome</keyword>
<accession>A0ACD5GS58</accession>